<evidence type="ECO:0000256" key="2">
    <source>
        <dbReference type="SAM" id="Phobius"/>
    </source>
</evidence>
<feature type="transmembrane region" description="Helical" evidence="2">
    <location>
        <begin position="105"/>
        <end position="128"/>
    </location>
</feature>
<dbReference type="InterPro" id="IPR045339">
    <property type="entry name" value="DUF6534"/>
</dbReference>
<keyword evidence="2" id="KW-0472">Membrane</keyword>
<proteinExistence type="predicted"/>
<keyword evidence="5" id="KW-1185">Reference proteome</keyword>
<keyword evidence="2" id="KW-1133">Transmembrane helix</keyword>
<dbReference type="Pfam" id="PF20152">
    <property type="entry name" value="DUF6534"/>
    <property type="match status" value="1"/>
</dbReference>
<keyword evidence="2" id="KW-0812">Transmembrane</keyword>
<feature type="transmembrane region" description="Helical" evidence="2">
    <location>
        <begin position="32"/>
        <end position="52"/>
    </location>
</feature>
<evidence type="ECO:0000259" key="3">
    <source>
        <dbReference type="Pfam" id="PF20152"/>
    </source>
</evidence>
<dbReference type="PANTHER" id="PTHR40465:SF1">
    <property type="entry name" value="DUF6534 DOMAIN-CONTAINING PROTEIN"/>
    <property type="match status" value="1"/>
</dbReference>
<dbReference type="AlphaFoldDB" id="A0A371D4X0"/>
<dbReference type="EMBL" id="KZ857417">
    <property type="protein sequence ID" value="RDX47594.1"/>
    <property type="molecule type" value="Genomic_DNA"/>
</dbReference>
<evidence type="ECO:0000256" key="1">
    <source>
        <dbReference type="SAM" id="MobiDB-lite"/>
    </source>
</evidence>
<protein>
    <recommendedName>
        <fullName evidence="3">DUF6534 domain-containing protein</fullName>
    </recommendedName>
</protein>
<feature type="transmembrane region" description="Helical" evidence="2">
    <location>
        <begin position="214"/>
        <end position="242"/>
    </location>
</feature>
<feature type="transmembrane region" description="Helical" evidence="2">
    <location>
        <begin position="64"/>
        <end position="85"/>
    </location>
</feature>
<feature type="domain" description="DUF6534" evidence="3">
    <location>
        <begin position="186"/>
        <end position="272"/>
    </location>
</feature>
<feature type="transmembrane region" description="Helical" evidence="2">
    <location>
        <begin position="140"/>
        <end position="161"/>
    </location>
</feature>
<dbReference type="OrthoDB" id="2753107at2759"/>
<dbReference type="Proteomes" id="UP000256964">
    <property type="component" value="Unassembled WGS sequence"/>
</dbReference>
<evidence type="ECO:0000313" key="5">
    <source>
        <dbReference type="Proteomes" id="UP000256964"/>
    </source>
</evidence>
<dbReference type="STRING" id="139420.A0A371D4X0"/>
<organism evidence="4 5">
    <name type="scientific">Lentinus brumalis</name>
    <dbReference type="NCBI Taxonomy" id="2498619"/>
    <lineage>
        <taxon>Eukaryota</taxon>
        <taxon>Fungi</taxon>
        <taxon>Dikarya</taxon>
        <taxon>Basidiomycota</taxon>
        <taxon>Agaricomycotina</taxon>
        <taxon>Agaricomycetes</taxon>
        <taxon>Polyporales</taxon>
        <taxon>Polyporaceae</taxon>
        <taxon>Lentinus</taxon>
    </lineage>
</organism>
<reference evidence="4 5" key="1">
    <citation type="journal article" date="2018" name="Biotechnol. Biofuels">
        <title>Integrative visual omics of the white-rot fungus Polyporus brumalis exposes the biotechnological potential of its oxidative enzymes for delignifying raw plant biomass.</title>
        <authorList>
            <person name="Miyauchi S."/>
            <person name="Rancon A."/>
            <person name="Drula E."/>
            <person name="Hage H."/>
            <person name="Chaduli D."/>
            <person name="Favel A."/>
            <person name="Grisel S."/>
            <person name="Henrissat B."/>
            <person name="Herpoel-Gimbert I."/>
            <person name="Ruiz-Duenas F.J."/>
            <person name="Chevret D."/>
            <person name="Hainaut M."/>
            <person name="Lin J."/>
            <person name="Wang M."/>
            <person name="Pangilinan J."/>
            <person name="Lipzen A."/>
            <person name="Lesage-Meessen L."/>
            <person name="Navarro D."/>
            <person name="Riley R."/>
            <person name="Grigoriev I.V."/>
            <person name="Zhou S."/>
            <person name="Raouche S."/>
            <person name="Rosso M.N."/>
        </authorList>
    </citation>
    <scope>NUCLEOTIDE SEQUENCE [LARGE SCALE GENOMIC DNA]</scope>
    <source>
        <strain evidence="4 5">BRFM 1820</strain>
    </source>
</reference>
<feature type="transmembrane region" description="Helical" evidence="2">
    <location>
        <begin position="181"/>
        <end position="202"/>
    </location>
</feature>
<accession>A0A371D4X0</accession>
<evidence type="ECO:0000313" key="4">
    <source>
        <dbReference type="EMBL" id="RDX47594.1"/>
    </source>
</evidence>
<dbReference type="PANTHER" id="PTHR40465">
    <property type="entry name" value="CHROMOSOME 1, WHOLE GENOME SHOTGUN SEQUENCE"/>
    <property type="match status" value="1"/>
</dbReference>
<name>A0A371D4X0_9APHY</name>
<sequence>MDPSTTSATTAAIPLVPSNEELQSLLYKTDGAMLLAGFISTMLYGVVLHQAYRYMRIFTKDVLFIRLLVFVVLAIETLYTASLIHYCYYDFVINYANPTQIFEHISWSGNLLPLLGIIGSSVTHIFFVRRVSMLGTYHKWLAVLAVLFHVVQNTSGLIITARGFVHHNAEAYTTQKTLEGLCIGFAVLADMSITGALLGVLYKGRAKQRRDRPLWDIITTYFINTGSLVLILDIVSLVLALATEGNLYWAAVNTVNTRIYSTTLLSVLNSRNTEAADGIEIYSGGPLRSIARARRLAAIQQWNVPEEPDPTPAEIKINVHTENEGDSTMSRDEGRKEAMI</sequence>
<feature type="region of interest" description="Disordered" evidence="1">
    <location>
        <begin position="319"/>
        <end position="340"/>
    </location>
</feature>
<gene>
    <name evidence="4" type="ORF">OH76DRAFT_1405639</name>
</gene>